<accession>A0ABD2LN54</accession>
<name>A0ABD2LN54_9BILA</name>
<dbReference type="AlphaFoldDB" id="A0ABD2LN54"/>
<organism evidence="1 2">
    <name type="scientific">Heterodera trifolii</name>
    <dbReference type="NCBI Taxonomy" id="157864"/>
    <lineage>
        <taxon>Eukaryota</taxon>
        <taxon>Metazoa</taxon>
        <taxon>Ecdysozoa</taxon>
        <taxon>Nematoda</taxon>
        <taxon>Chromadorea</taxon>
        <taxon>Rhabditida</taxon>
        <taxon>Tylenchina</taxon>
        <taxon>Tylenchomorpha</taxon>
        <taxon>Tylenchoidea</taxon>
        <taxon>Heteroderidae</taxon>
        <taxon>Heteroderinae</taxon>
        <taxon>Heterodera</taxon>
    </lineage>
</organism>
<gene>
    <name evidence="1" type="ORF">niasHT_009962</name>
</gene>
<proteinExistence type="predicted"/>
<protein>
    <submittedName>
        <fullName evidence="1">Uncharacterized protein</fullName>
    </submittedName>
</protein>
<keyword evidence="2" id="KW-1185">Reference proteome</keyword>
<dbReference type="EMBL" id="JBICBT010000357">
    <property type="protein sequence ID" value="KAL3116554.1"/>
    <property type="molecule type" value="Genomic_DNA"/>
</dbReference>
<evidence type="ECO:0000313" key="2">
    <source>
        <dbReference type="Proteomes" id="UP001620626"/>
    </source>
</evidence>
<reference evidence="1 2" key="1">
    <citation type="submission" date="2024-10" db="EMBL/GenBank/DDBJ databases">
        <authorList>
            <person name="Kim D."/>
        </authorList>
    </citation>
    <scope>NUCLEOTIDE SEQUENCE [LARGE SCALE GENOMIC DNA]</scope>
    <source>
        <strain evidence="1">BH-2024</strain>
    </source>
</reference>
<sequence>MEPSHCYEKCPCKWGNCIKMADGPTILKEADECCAANHQFKCCEVPDLFPDNMNAITESLQSKCIKTVPFFPHSCYGKCRTFGVDVYAKGKKMVTEDLYDYFECHSKKGVVEALLNELEDYFFFEHANCSRCGWTLCATFSYYNRPGSDFVCKCCDYERLVATQWSFDSSCKYKPENRCPVCKWKLIDHEEDVETCCNMTGLKKCFSYITPLKEKFMPLSESKECAVLVKNRCECGYGICKPRQGRAASTCCEEHNDLACCVEGTNTTVPTKEDCNDATVAPFKVPLLMLVLVLFVSNLAMAHILV</sequence>
<comment type="caution">
    <text evidence="1">The sequence shown here is derived from an EMBL/GenBank/DDBJ whole genome shotgun (WGS) entry which is preliminary data.</text>
</comment>
<dbReference type="Proteomes" id="UP001620626">
    <property type="component" value="Unassembled WGS sequence"/>
</dbReference>
<evidence type="ECO:0000313" key="1">
    <source>
        <dbReference type="EMBL" id="KAL3116554.1"/>
    </source>
</evidence>